<dbReference type="STRING" id="1160497.A0A1L9VC32"/>
<dbReference type="GO" id="GO:0006508">
    <property type="term" value="P:proteolysis"/>
    <property type="evidence" value="ECO:0007669"/>
    <property type="project" value="InterPro"/>
</dbReference>
<dbReference type="InterPro" id="IPR051333">
    <property type="entry name" value="CLIP_Serine_Protease"/>
</dbReference>
<dbReference type="InterPro" id="IPR001314">
    <property type="entry name" value="Peptidase_S1A"/>
</dbReference>
<dbReference type="VEuPathDB" id="FungiDB:ASPGLDRAFT_50533"/>
<dbReference type="OrthoDB" id="6380398at2759"/>
<keyword evidence="1" id="KW-0732">Signal</keyword>
<evidence type="ECO:0000313" key="4">
    <source>
        <dbReference type="Proteomes" id="UP000184300"/>
    </source>
</evidence>
<gene>
    <name evidence="3" type="ORF">ASPGLDRAFT_50533</name>
</gene>
<dbReference type="InterPro" id="IPR018114">
    <property type="entry name" value="TRYPSIN_HIS"/>
</dbReference>
<dbReference type="PANTHER" id="PTHR24260">
    <property type="match status" value="1"/>
</dbReference>
<reference evidence="4" key="1">
    <citation type="journal article" date="2017" name="Genome Biol.">
        <title>Comparative genomics reveals high biological diversity and specific adaptations in the industrially and medically important fungal genus Aspergillus.</title>
        <authorList>
            <person name="de Vries R.P."/>
            <person name="Riley R."/>
            <person name="Wiebenga A."/>
            <person name="Aguilar-Osorio G."/>
            <person name="Amillis S."/>
            <person name="Uchima C.A."/>
            <person name="Anderluh G."/>
            <person name="Asadollahi M."/>
            <person name="Askin M."/>
            <person name="Barry K."/>
            <person name="Battaglia E."/>
            <person name="Bayram O."/>
            <person name="Benocci T."/>
            <person name="Braus-Stromeyer S.A."/>
            <person name="Caldana C."/>
            <person name="Canovas D."/>
            <person name="Cerqueira G.C."/>
            <person name="Chen F."/>
            <person name="Chen W."/>
            <person name="Choi C."/>
            <person name="Clum A."/>
            <person name="Dos Santos R.A."/>
            <person name="Damasio A.R."/>
            <person name="Diallinas G."/>
            <person name="Emri T."/>
            <person name="Fekete E."/>
            <person name="Flipphi M."/>
            <person name="Freyberg S."/>
            <person name="Gallo A."/>
            <person name="Gournas C."/>
            <person name="Habgood R."/>
            <person name="Hainaut M."/>
            <person name="Harispe M.L."/>
            <person name="Henrissat B."/>
            <person name="Hilden K.S."/>
            <person name="Hope R."/>
            <person name="Hossain A."/>
            <person name="Karabika E."/>
            <person name="Karaffa L."/>
            <person name="Karanyi Z."/>
            <person name="Krasevec N."/>
            <person name="Kuo A."/>
            <person name="Kusch H."/>
            <person name="LaButti K."/>
            <person name="Lagendijk E.L."/>
            <person name="Lapidus A."/>
            <person name="Levasseur A."/>
            <person name="Lindquist E."/>
            <person name="Lipzen A."/>
            <person name="Logrieco A.F."/>
            <person name="MacCabe A."/>
            <person name="Maekelae M.R."/>
            <person name="Malavazi I."/>
            <person name="Melin P."/>
            <person name="Meyer V."/>
            <person name="Mielnichuk N."/>
            <person name="Miskei M."/>
            <person name="Molnar A.P."/>
            <person name="Mule G."/>
            <person name="Ngan C.Y."/>
            <person name="Orejas M."/>
            <person name="Orosz E."/>
            <person name="Ouedraogo J.P."/>
            <person name="Overkamp K.M."/>
            <person name="Park H.-S."/>
            <person name="Perrone G."/>
            <person name="Piumi F."/>
            <person name="Punt P.J."/>
            <person name="Ram A.F."/>
            <person name="Ramon A."/>
            <person name="Rauscher S."/>
            <person name="Record E."/>
            <person name="Riano-Pachon D.M."/>
            <person name="Robert V."/>
            <person name="Roehrig J."/>
            <person name="Ruller R."/>
            <person name="Salamov A."/>
            <person name="Salih N.S."/>
            <person name="Samson R.A."/>
            <person name="Sandor E."/>
            <person name="Sanguinetti M."/>
            <person name="Schuetze T."/>
            <person name="Sepcic K."/>
            <person name="Shelest E."/>
            <person name="Sherlock G."/>
            <person name="Sophianopoulou V."/>
            <person name="Squina F.M."/>
            <person name="Sun H."/>
            <person name="Susca A."/>
            <person name="Todd R.B."/>
            <person name="Tsang A."/>
            <person name="Unkles S.E."/>
            <person name="van de Wiele N."/>
            <person name="van Rossen-Uffink D."/>
            <person name="Oliveira J.V."/>
            <person name="Vesth T.C."/>
            <person name="Visser J."/>
            <person name="Yu J.-H."/>
            <person name="Zhou M."/>
            <person name="Andersen M.R."/>
            <person name="Archer D.B."/>
            <person name="Baker S.E."/>
            <person name="Benoit I."/>
            <person name="Brakhage A.A."/>
            <person name="Braus G.H."/>
            <person name="Fischer R."/>
            <person name="Frisvad J.C."/>
            <person name="Goldman G.H."/>
            <person name="Houbraken J."/>
            <person name="Oakley B."/>
            <person name="Pocsi I."/>
            <person name="Scazzocchio C."/>
            <person name="Seiboth B."/>
            <person name="vanKuyk P.A."/>
            <person name="Wortman J."/>
            <person name="Dyer P.S."/>
            <person name="Grigoriev I.V."/>
        </authorList>
    </citation>
    <scope>NUCLEOTIDE SEQUENCE [LARGE SCALE GENOMIC DNA]</scope>
    <source>
        <strain evidence="4">CBS 516.65</strain>
    </source>
</reference>
<dbReference type="PRINTS" id="PR00722">
    <property type="entry name" value="CHYMOTRYPSIN"/>
</dbReference>
<organism evidence="3 4">
    <name type="scientific">Aspergillus glaucus CBS 516.65</name>
    <dbReference type="NCBI Taxonomy" id="1160497"/>
    <lineage>
        <taxon>Eukaryota</taxon>
        <taxon>Fungi</taxon>
        <taxon>Dikarya</taxon>
        <taxon>Ascomycota</taxon>
        <taxon>Pezizomycotina</taxon>
        <taxon>Eurotiomycetes</taxon>
        <taxon>Eurotiomycetidae</taxon>
        <taxon>Eurotiales</taxon>
        <taxon>Aspergillaceae</taxon>
        <taxon>Aspergillus</taxon>
        <taxon>Aspergillus subgen. Aspergillus</taxon>
    </lineage>
</organism>
<protein>
    <recommendedName>
        <fullName evidence="2">Peptidase S1 domain-containing protein</fullName>
    </recommendedName>
</protein>
<evidence type="ECO:0000256" key="1">
    <source>
        <dbReference type="SAM" id="SignalP"/>
    </source>
</evidence>
<dbReference type="SUPFAM" id="SSF50494">
    <property type="entry name" value="Trypsin-like serine proteases"/>
    <property type="match status" value="1"/>
</dbReference>
<dbReference type="InterPro" id="IPR001254">
    <property type="entry name" value="Trypsin_dom"/>
</dbReference>
<feature type="domain" description="Peptidase S1" evidence="2">
    <location>
        <begin position="23"/>
        <end position="285"/>
    </location>
</feature>
<dbReference type="Proteomes" id="UP000184300">
    <property type="component" value="Unassembled WGS sequence"/>
</dbReference>
<dbReference type="GO" id="GO:0004252">
    <property type="term" value="F:serine-type endopeptidase activity"/>
    <property type="evidence" value="ECO:0007669"/>
    <property type="project" value="InterPro"/>
</dbReference>
<accession>A0A1L9VC32</accession>
<dbReference type="InterPro" id="IPR009003">
    <property type="entry name" value="Peptidase_S1_PA"/>
</dbReference>
<proteinExistence type="predicted"/>
<dbReference type="PROSITE" id="PS50240">
    <property type="entry name" value="TRYPSIN_DOM"/>
    <property type="match status" value="1"/>
</dbReference>
<sequence length="292" mass="32352">MAWSQLFLLAITALSFFNPVFAIYQGTHSNCGEHPYAVHIEHHSYDDNGASYSCGGTIITPRHILTASHCVLHAFGASAAKAQERNMRVHLLRCENNRLVKTGRLYPTKEIHLREEYLTQPTPEYDIAVIELEQEIKYHPFLSSSAFLPTYEGPVQSRWEDNKQLTLIGSGTISSSPADLSDHLRQVRAAVIDKSECGHRSDAAWGYPGSMSQMQTDKFFCAIDRVTLGGACSGDSGSGSHEYTNRKKKVVGVVAAGPVYCSQPNHYNAYTSASAYLGWIKSVVTPYQLKQF</sequence>
<dbReference type="AlphaFoldDB" id="A0A1L9VC32"/>
<feature type="chain" id="PRO_5012973684" description="Peptidase S1 domain-containing protein" evidence="1">
    <location>
        <begin position="23"/>
        <end position="292"/>
    </location>
</feature>
<evidence type="ECO:0000259" key="2">
    <source>
        <dbReference type="PROSITE" id="PS50240"/>
    </source>
</evidence>
<dbReference type="Pfam" id="PF00089">
    <property type="entry name" value="Trypsin"/>
    <property type="match status" value="1"/>
</dbReference>
<dbReference type="Gene3D" id="2.40.10.10">
    <property type="entry name" value="Trypsin-like serine proteases"/>
    <property type="match status" value="1"/>
</dbReference>
<dbReference type="PROSITE" id="PS00134">
    <property type="entry name" value="TRYPSIN_HIS"/>
    <property type="match status" value="1"/>
</dbReference>
<name>A0A1L9VC32_ASPGL</name>
<dbReference type="GeneID" id="34463590"/>
<dbReference type="SMART" id="SM00020">
    <property type="entry name" value="Tryp_SPc"/>
    <property type="match status" value="1"/>
</dbReference>
<dbReference type="InterPro" id="IPR043504">
    <property type="entry name" value="Peptidase_S1_PA_chymotrypsin"/>
</dbReference>
<evidence type="ECO:0000313" key="3">
    <source>
        <dbReference type="EMBL" id="OJJ81474.1"/>
    </source>
</evidence>
<dbReference type="EMBL" id="KV878906">
    <property type="protein sequence ID" value="OJJ81474.1"/>
    <property type="molecule type" value="Genomic_DNA"/>
</dbReference>
<keyword evidence="4" id="KW-1185">Reference proteome</keyword>
<dbReference type="RefSeq" id="XP_022398172.1">
    <property type="nucleotide sequence ID" value="XM_022547329.1"/>
</dbReference>
<dbReference type="PANTHER" id="PTHR24260:SF132">
    <property type="entry name" value="PEPTIDASE S1 DOMAIN-CONTAINING PROTEIN"/>
    <property type="match status" value="1"/>
</dbReference>
<feature type="signal peptide" evidence="1">
    <location>
        <begin position="1"/>
        <end position="22"/>
    </location>
</feature>